<gene>
    <name evidence="3" type="primary">paaD</name>
    <name evidence="3" type="ORF">GCM10011399_02060</name>
</gene>
<accession>A0A917EVD6</accession>
<dbReference type="PANTHER" id="PTHR42831:SF3">
    <property type="entry name" value="1,2-PHENYLACETYL-COA EPOXIDASE, SUBUNIT D-RELATED"/>
    <property type="match status" value="1"/>
</dbReference>
<feature type="domain" description="PaaD zinc beta ribbon" evidence="2">
    <location>
        <begin position="157"/>
        <end position="196"/>
    </location>
</feature>
<evidence type="ECO:0000259" key="1">
    <source>
        <dbReference type="Pfam" id="PF01883"/>
    </source>
</evidence>
<proteinExistence type="predicted"/>
<keyword evidence="4" id="KW-1185">Reference proteome</keyword>
<dbReference type="InterPro" id="IPR052339">
    <property type="entry name" value="Fe-S_Maturation_MIP18"/>
</dbReference>
<dbReference type="Proteomes" id="UP000598775">
    <property type="component" value="Unassembled WGS sequence"/>
</dbReference>
<dbReference type="EMBL" id="BMGP01000001">
    <property type="protein sequence ID" value="GGF11779.1"/>
    <property type="molecule type" value="Genomic_DNA"/>
</dbReference>
<dbReference type="InterPro" id="IPR034904">
    <property type="entry name" value="FSCA_dom_sf"/>
</dbReference>
<evidence type="ECO:0000313" key="3">
    <source>
        <dbReference type="EMBL" id="GGF11779.1"/>
    </source>
</evidence>
<protein>
    <submittedName>
        <fullName evidence="3">Phenylacetic acid degradation protein</fullName>
    </submittedName>
</protein>
<dbReference type="InterPro" id="IPR011883">
    <property type="entry name" value="PaaD-like"/>
</dbReference>
<dbReference type="Pfam" id="PF23451">
    <property type="entry name" value="Zn_ribbon_PaaD"/>
    <property type="match status" value="1"/>
</dbReference>
<dbReference type="RefSeq" id="WP_188672324.1">
    <property type="nucleotide sequence ID" value="NZ_BMGP01000001.1"/>
</dbReference>
<comment type="caution">
    <text evidence="3">The sequence shown here is derived from an EMBL/GenBank/DDBJ whole genome shotgun (WGS) entry which is preliminary data.</text>
</comment>
<dbReference type="Gene3D" id="3.30.300.130">
    <property type="entry name" value="Fe-S cluster assembly (FSCA)"/>
    <property type="match status" value="1"/>
</dbReference>
<reference evidence="3 4" key="1">
    <citation type="journal article" date="2014" name="Int. J. Syst. Evol. Microbiol.">
        <title>Complete genome sequence of Corynebacterium casei LMG S-19264T (=DSM 44701T), isolated from a smear-ripened cheese.</title>
        <authorList>
            <consortium name="US DOE Joint Genome Institute (JGI-PGF)"/>
            <person name="Walter F."/>
            <person name="Albersmeier A."/>
            <person name="Kalinowski J."/>
            <person name="Ruckert C."/>
        </authorList>
    </citation>
    <scope>NUCLEOTIDE SEQUENCE [LARGE SCALE GENOMIC DNA]</scope>
    <source>
        <strain evidence="3 4">CGMCC 1.12976</strain>
    </source>
</reference>
<feature type="domain" description="MIP18 family-like" evidence="1">
    <location>
        <begin position="28"/>
        <end position="105"/>
    </location>
</feature>
<dbReference type="SUPFAM" id="SSF117916">
    <property type="entry name" value="Fe-S cluster assembly (FSCA) domain-like"/>
    <property type="match status" value="1"/>
</dbReference>
<sequence length="198" mass="21009">MVAVADLEREARPRPEGELERSLWNVAATVVDPEVPVLTIEDLGVLRAVRVVGERDASFVNSSTTVAPGVPHVVVDITPTYSGCPAIDAMRDDIVTALASNGYPGATVNVVLSPAWTTDWMSESGRAKLQEYGIAAPAPRGAGVGGAAGGRINLGLGIQCPHCGSMHTRVLSRFGSTSCKALYVCQRCQEPFDYFKDH</sequence>
<dbReference type="NCBIfam" id="TIGR02159">
    <property type="entry name" value="PA_CoA_Oxy4"/>
    <property type="match status" value="1"/>
</dbReference>
<dbReference type="InterPro" id="IPR002744">
    <property type="entry name" value="MIP18-like"/>
</dbReference>
<evidence type="ECO:0000313" key="4">
    <source>
        <dbReference type="Proteomes" id="UP000598775"/>
    </source>
</evidence>
<dbReference type="PANTHER" id="PTHR42831">
    <property type="entry name" value="FE-S PROTEIN MATURATION AUXILIARY FACTOR YITW"/>
    <property type="match status" value="1"/>
</dbReference>
<dbReference type="InterPro" id="IPR056572">
    <property type="entry name" value="Zn_ribbon_PaaD"/>
</dbReference>
<evidence type="ECO:0000259" key="2">
    <source>
        <dbReference type="Pfam" id="PF23451"/>
    </source>
</evidence>
<dbReference type="AlphaFoldDB" id="A0A917EVD6"/>
<dbReference type="Pfam" id="PF01883">
    <property type="entry name" value="FeS_assembly_P"/>
    <property type="match status" value="1"/>
</dbReference>
<name>A0A917EVD6_9MICO</name>
<organism evidence="3 4">
    <name type="scientific">Subtercola lobariae</name>
    <dbReference type="NCBI Taxonomy" id="1588641"/>
    <lineage>
        <taxon>Bacteria</taxon>
        <taxon>Bacillati</taxon>
        <taxon>Actinomycetota</taxon>
        <taxon>Actinomycetes</taxon>
        <taxon>Micrococcales</taxon>
        <taxon>Microbacteriaceae</taxon>
        <taxon>Subtercola</taxon>
    </lineage>
</organism>